<evidence type="ECO:0000256" key="2">
    <source>
        <dbReference type="ARBA" id="ARBA00009387"/>
    </source>
</evidence>
<organism evidence="6 7">
    <name type="scientific">Croceibacterium mercuriale</name>
    <dbReference type="NCBI Taxonomy" id="1572751"/>
    <lineage>
        <taxon>Bacteria</taxon>
        <taxon>Pseudomonadati</taxon>
        <taxon>Pseudomonadota</taxon>
        <taxon>Alphaproteobacteria</taxon>
        <taxon>Sphingomonadales</taxon>
        <taxon>Erythrobacteraceae</taxon>
        <taxon>Croceibacterium</taxon>
    </lineage>
</organism>
<dbReference type="PANTHER" id="PTHR37423:SF2">
    <property type="entry name" value="MEMBRANE-BOUND LYTIC MUREIN TRANSGLYCOSYLASE C"/>
    <property type="match status" value="1"/>
</dbReference>
<keyword evidence="7" id="KW-1185">Reference proteome</keyword>
<comment type="similarity">
    <text evidence="2">Belongs to the virb1 family.</text>
</comment>
<dbReference type="Gene3D" id="1.10.530.10">
    <property type="match status" value="1"/>
</dbReference>
<feature type="signal peptide" evidence="4">
    <location>
        <begin position="1"/>
        <end position="21"/>
    </location>
</feature>
<dbReference type="RefSeq" id="WP_039094491.1">
    <property type="nucleotide sequence ID" value="NZ_JTDN01000001.1"/>
</dbReference>
<dbReference type="InterPro" id="IPR008258">
    <property type="entry name" value="Transglycosylase_SLT_dom_1"/>
</dbReference>
<comment type="similarity">
    <text evidence="1">Belongs to the transglycosylase Slt family.</text>
</comment>
<feature type="chain" id="PRO_5002071631" evidence="4">
    <location>
        <begin position="22"/>
        <end position="584"/>
    </location>
</feature>
<accession>A0A0B2C1H3</accession>
<sequence>MIRTILAGIAAAALAGTAAQARTTFDYYTGRADLSATQIPAQLTAADREYYRAVFAAIDRQDWAGAQGLLAQRGDGVLHWMALAQLYTVAGSPRVELPAIQAWLSRGQNLPQAEQLGRLALTRGATTLPGLPMAQQFQSQGGIPKRIQPSPVNDGTMPAEISAAILERIRNDDPDGGRALLDGVDALLSPGARAEWRQRVAWSYYIENRDAEALALARTVSAGEGAWVGEGEWTAGLAAWRLGDCAGAGDAFERAAYYAHNPELRSAAQYWGARAALRCRQPQKSAELLRGAALADETLYGMLAAEQLGTALPARVAGADFSAADWQNVGRHENVRVAIALMEIGQDDLASKVLLHQARIGDAGDYAPLSRLARDLGLPSTQLYMAYNAPPGGRSDPAGHYPAPRWVPLNGWQVDPALAFAHTLQESNFRASAVSPAQAQGLMQITPITVRQHAPRLGFDASRVNIFDPAVNLAFGQQNLAMLRDNPATGGALPKIMAAYNAGLTPITRWNSEINDQGDPLLYMESIPYWETRGYVAIVTRNYWMYERQASADASPSRISLAQNAWPAFPQADGRVYLSAGGQP</sequence>
<comment type="caution">
    <text evidence="6">The sequence shown here is derived from an EMBL/GenBank/DDBJ whole genome shotgun (WGS) entry which is preliminary data.</text>
</comment>
<reference evidence="6 7" key="1">
    <citation type="submission" date="2014-11" db="EMBL/GenBank/DDBJ databases">
        <title>Draft genome sequence of Kirrobacter mercurialis.</title>
        <authorList>
            <person name="Coil D.A."/>
            <person name="Eisen J.A."/>
        </authorList>
    </citation>
    <scope>NUCLEOTIDE SEQUENCE [LARGE SCALE GENOMIC DNA]</scope>
    <source>
        <strain evidence="6 7">Coronado</strain>
    </source>
</reference>
<dbReference type="SUPFAM" id="SSF48435">
    <property type="entry name" value="Bacterial muramidases"/>
    <property type="match status" value="1"/>
</dbReference>
<evidence type="ECO:0000313" key="7">
    <source>
        <dbReference type="Proteomes" id="UP000030988"/>
    </source>
</evidence>
<protein>
    <submittedName>
        <fullName evidence="6">Lytic murein transglycosylase</fullName>
    </submittedName>
</protein>
<dbReference type="Pfam" id="PF01464">
    <property type="entry name" value="SLT"/>
    <property type="match status" value="1"/>
</dbReference>
<name>A0A0B2C1H3_9SPHN</name>
<dbReference type="EMBL" id="JTDN01000001">
    <property type="protein sequence ID" value="KHL25801.1"/>
    <property type="molecule type" value="Genomic_DNA"/>
</dbReference>
<dbReference type="InterPro" id="IPR023346">
    <property type="entry name" value="Lysozyme-like_dom_sf"/>
</dbReference>
<gene>
    <name evidence="6" type="ORF">PK98_04105</name>
</gene>
<feature type="domain" description="Transglycosylase SLT" evidence="5">
    <location>
        <begin position="412"/>
        <end position="517"/>
    </location>
</feature>
<evidence type="ECO:0000259" key="5">
    <source>
        <dbReference type="Pfam" id="PF01464"/>
    </source>
</evidence>
<dbReference type="STRING" id="1572751.PK98_04105"/>
<dbReference type="Proteomes" id="UP000030988">
    <property type="component" value="Unassembled WGS sequence"/>
</dbReference>
<evidence type="ECO:0000256" key="1">
    <source>
        <dbReference type="ARBA" id="ARBA00007734"/>
    </source>
</evidence>
<evidence type="ECO:0000256" key="3">
    <source>
        <dbReference type="ARBA" id="ARBA00022729"/>
    </source>
</evidence>
<dbReference type="GO" id="GO:0004553">
    <property type="term" value="F:hydrolase activity, hydrolyzing O-glycosyl compounds"/>
    <property type="evidence" value="ECO:0007669"/>
    <property type="project" value="InterPro"/>
</dbReference>
<evidence type="ECO:0000256" key="4">
    <source>
        <dbReference type="SAM" id="SignalP"/>
    </source>
</evidence>
<proteinExistence type="inferred from homology"/>
<keyword evidence="3 4" id="KW-0732">Signal</keyword>
<dbReference type="PANTHER" id="PTHR37423">
    <property type="entry name" value="SOLUBLE LYTIC MUREIN TRANSGLYCOSYLASE-RELATED"/>
    <property type="match status" value="1"/>
</dbReference>
<dbReference type="InterPro" id="IPR008939">
    <property type="entry name" value="Lytic_TGlycosylase_superhlx_U"/>
</dbReference>
<dbReference type="GO" id="GO:0042597">
    <property type="term" value="C:periplasmic space"/>
    <property type="evidence" value="ECO:0007669"/>
    <property type="project" value="InterPro"/>
</dbReference>
<dbReference type="Gene3D" id="1.25.20.10">
    <property type="entry name" value="Bacterial muramidases"/>
    <property type="match status" value="1"/>
</dbReference>
<dbReference type="SUPFAM" id="SSF53955">
    <property type="entry name" value="Lysozyme-like"/>
    <property type="match status" value="1"/>
</dbReference>
<dbReference type="OrthoDB" id="9815002at2"/>
<evidence type="ECO:0000313" key="6">
    <source>
        <dbReference type="EMBL" id="KHL25801.1"/>
    </source>
</evidence>
<dbReference type="AlphaFoldDB" id="A0A0B2C1H3"/>